<dbReference type="InterPro" id="IPR035807">
    <property type="entry name" value="PDC_E1_N"/>
</dbReference>
<dbReference type="EC" id="1.2.4.1" evidence="3 9"/>
<keyword evidence="15" id="KW-1185">Reference proteome</keyword>
<proteinExistence type="predicted"/>
<accession>A0A918JI25</accession>
<dbReference type="PANTHER" id="PTHR43825">
    <property type="entry name" value="PYRUVATE DEHYDROGENASE E1 COMPONENT"/>
    <property type="match status" value="1"/>
</dbReference>
<evidence type="ECO:0000256" key="8">
    <source>
        <dbReference type="ARBA" id="ARBA00051231"/>
    </source>
</evidence>
<gene>
    <name evidence="14" type="primary">aceE</name>
    <name evidence="14" type="ORF">GCM10011450_05250</name>
</gene>
<evidence type="ECO:0000256" key="10">
    <source>
        <dbReference type="PIRSR" id="PIRSR000156-1"/>
    </source>
</evidence>
<feature type="binding site" evidence="10">
    <location>
        <position position="271"/>
    </location>
    <ligand>
        <name>Mg(2+)</name>
        <dbReference type="ChEBI" id="CHEBI:18420"/>
    </ligand>
</feature>
<dbReference type="InterPro" id="IPR041621">
    <property type="entry name" value="PDH_E1_M"/>
</dbReference>
<name>A0A918JI25_9BURK</name>
<keyword evidence="6 9" id="KW-0786">Thiamine pyrophosphate</keyword>
<evidence type="ECO:0000259" key="13">
    <source>
        <dbReference type="Pfam" id="PF22613"/>
    </source>
</evidence>
<feature type="domain" description="Pyruvate dehydrogenase E1 component middle" evidence="12">
    <location>
        <begin position="484"/>
        <end position="711"/>
    </location>
</feature>
<dbReference type="NCBIfam" id="TIGR00759">
    <property type="entry name" value="aceE"/>
    <property type="match status" value="1"/>
</dbReference>
<dbReference type="InterPro" id="IPR004660">
    <property type="entry name" value="PDH_E1"/>
</dbReference>
<dbReference type="RefSeq" id="WP_189383888.1">
    <property type="nucleotide sequence ID" value="NZ_BAABFY010000057.1"/>
</dbReference>
<sequence>MSSPDLKQQIAQIADVDAVETQEWLEALEAVLDREGPERAHFILEKLIDLARRSGSNIPFSPHTAYVNTIPPGLEPPNPGNLALEERIRSYVRWNAMAMVVKANSHEPVDGGDLGGHIASFASLATMIGCGQNHFWHGETADRGGDLVYFQGHSSPGVYGRAYLEGRLTEEQLDNFRQEVGGKGLSSYPHPKLMPNFWQFPTVSMGLGPLMAIYQARFLKYLHARGIADTSNRKVWVFCGDGEMDEPESLGAISLAAREKLDNLIFVINCNLQRLDGPVRGNGKIIQELEGDFRGSGWNVIKLIWGGYWDPLLARDKEGILRRVMEETVDGEYQAYKANDGAYVREHFFGKHPKLLDMVSRMSDQEIWRLNRGGHDPNKVYAAFDAAVKTKGQPTVILAKTIKGYGLGHVAQGKNPAHQQKKLDLDSIREFRDRFNIPIPDEKLADLPYFKPSEDSAEMKYLREQRQKLGGYLPARRAVAEEKLKVPDLDKFNTILEPTAEGREISTTQAFVRFLNQLLRDKNISDRIVPILADESRTFGMEGLFRQIGIYAPEGQKYTPVDKNQVMYYKETANGQLLQEGINEAGAFASWIAAATSYSTNNRIMIPFFIYYSMFGFQRIGDLAWAAGDMQARGFLLGGTAGRTTLNGEGLQHEDGHSHILSSTIPNCVSYDPAFAHELVVIMQDGLKRMVENQENVFYYLTVMNENYAQPGLHVGDEEGIIKGIYKFRSADKGELRVQLLGSGTILLEVLEAQKLLAQDWDIGSDVWSVTSFTELRRDGLDCNRYNLLNPTAKKQKVPYVTAKLQESVGPIIASTDYMKLFADQIREFIPAGRDYKVLGTDGFGRSDFRFKLREHFEVDRHFVVLAALKALADEGKIPASKLAEAIKKYDVNPAKSNPHHA</sequence>
<dbReference type="PIRSF" id="PIRSF000156">
    <property type="entry name" value="Pyruvate_dh_E1"/>
    <property type="match status" value="1"/>
</dbReference>
<feature type="binding site" evidence="10">
    <location>
        <position position="273"/>
    </location>
    <ligand>
        <name>Mg(2+)</name>
        <dbReference type="ChEBI" id="CHEBI:18420"/>
    </ligand>
</feature>
<keyword evidence="10" id="KW-0460">Magnesium</keyword>
<comment type="caution">
    <text evidence="14">The sequence shown here is derived from an EMBL/GenBank/DDBJ whole genome shotgun (WGS) entry which is preliminary data.</text>
</comment>
<evidence type="ECO:0000256" key="1">
    <source>
        <dbReference type="ARBA" id="ARBA00001964"/>
    </source>
</evidence>
<keyword evidence="7 9" id="KW-0670">Pyruvate</keyword>
<evidence type="ECO:0000256" key="9">
    <source>
        <dbReference type="PIRNR" id="PIRNR000156"/>
    </source>
</evidence>
<dbReference type="AlphaFoldDB" id="A0A918JI25"/>
<reference evidence="14" key="2">
    <citation type="submission" date="2020-09" db="EMBL/GenBank/DDBJ databases">
        <authorList>
            <person name="Sun Q."/>
            <person name="Kim S."/>
        </authorList>
    </citation>
    <scope>NUCLEOTIDE SEQUENCE</scope>
    <source>
        <strain evidence="14">KCTC 23732</strain>
    </source>
</reference>
<evidence type="ECO:0000256" key="3">
    <source>
        <dbReference type="ARBA" id="ARBA00012281"/>
    </source>
</evidence>
<dbReference type="CDD" id="cd02017">
    <property type="entry name" value="TPP_E1_EcPDC_like"/>
    <property type="match status" value="1"/>
</dbReference>
<dbReference type="FunFam" id="3.40.50.970:FF:000009">
    <property type="entry name" value="Pyruvate dehydrogenase E1 component"/>
    <property type="match status" value="1"/>
</dbReference>
<dbReference type="InterPro" id="IPR009014">
    <property type="entry name" value="Transketo_C/PFOR_II"/>
</dbReference>
<evidence type="ECO:0000256" key="2">
    <source>
        <dbReference type="ARBA" id="ARBA00003157"/>
    </source>
</evidence>
<evidence type="ECO:0000259" key="12">
    <source>
        <dbReference type="Pfam" id="PF17831"/>
    </source>
</evidence>
<feature type="domain" description="Transketolase N-terminal" evidence="11">
    <location>
        <begin position="90"/>
        <end position="302"/>
    </location>
</feature>
<comment type="function">
    <text evidence="2 9">Component of the pyruvate dehydrogenase (PDH) complex, that catalyzes the overall conversion of pyruvate to acetyl-CoA and CO(2).</text>
</comment>
<evidence type="ECO:0000256" key="6">
    <source>
        <dbReference type="ARBA" id="ARBA00023052"/>
    </source>
</evidence>
<dbReference type="SUPFAM" id="SSF52922">
    <property type="entry name" value="TK C-terminal domain-like"/>
    <property type="match status" value="1"/>
</dbReference>
<comment type="catalytic activity">
    <reaction evidence="8 9">
        <text>N(6)-[(R)-lipoyl]-L-lysyl-[protein] + pyruvate + H(+) = N(6)-[(R)-S(8)-acetyldihydrolipoyl]-L-lysyl-[protein] + CO2</text>
        <dbReference type="Rhea" id="RHEA:19189"/>
        <dbReference type="Rhea" id="RHEA-COMP:10474"/>
        <dbReference type="Rhea" id="RHEA-COMP:10478"/>
        <dbReference type="ChEBI" id="CHEBI:15361"/>
        <dbReference type="ChEBI" id="CHEBI:15378"/>
        <dbReference type="ChEBI" id="CHEBI:16526"/>
        <dbReference type="ChEBI" id="CHEBI:83099"/>
        <dbReference type="ChEBI" id="CHEBI:83111"/>
        <dbReference type="EC" id="1.2.4.1"/>
    </reaction>
</comment>
<reference evidence="14" key="1">
    <citation type="journal article" date="2014" name="Int. J. Syst. Evol. Microbiol.">
        <title>Complete genome sequence of Corynebacterium casei LMG S-19264T (=DSM 44701T), isolated from a smear-ripened cheese.</title>
        <authorList>
            <consortium name="US DOE Joint Genome Institute (JGI-PGF)"/>
            <person name="Walter F."/>
            <person name="Albersmeier A."/>
            <person name="Kalinowski J."/>
            <person name="Ruckert C."/>
        </authorList>
    </citation>
    <scope>NUCLEOTIDE SEQUENCE</scope>
    <source>
        <strain evidence="14">KCTC 23732</strain>
    </source>
</reference>
<dbReference type="Pfam" id="PF17831">
    <property type="entry name" value="PDH_E1_M"/>
    <property type="match status" value="1"/>
</dbReference>
<dbReference type="PANTHER" id="PTHR43825:SF3">
    <property type="entry name" value="PYRUVATE DEHYDROGENASE E1 COMPONENT"/>
    <property type="match status" value="1"/>
</dbReference>
<dbReference type="Gene3D" id="3.40.50.920">
    <property type="match status" value="1"/>
</dbReference>
<evidence type="ECO:0000313" key="15">
    <source>
        <dbReference type="Proteomes" id="UP000608345"/>
    </source>
</evidence>
<evidence type="ECO:0000259" key="11">
    <source>
        <dbReference type="Pfam" id="PF00456"/>
    </source>
</evidence>
<dbReference type="InterPro" id="IPR055152">
    <property type="entry name" value="Transketolase-like_C_2"/>
</dbReference>
<evidence type="ECO:0000256" key="7">
    <source>
        <dbReference type="ARBA" id="ARBA00023317"/>
    </source>
</evidence>
<protein>
    <recommendedName>
        <fullName evidence="4 9">Pyruvate dehydrogenase E1 component</fullName>
        <ecNumber evidence="3 9">1.2.4.1</ecNumber>
    </recommendedName>
</protein>
<dbReference type="InterPro" id="IPR029061">
    <property type="entry name" value="THDP-binding"/>
</dbReference>
<dbReference type="GO" id="GO:0004739">
    <property type="term" value="F:pyruvate dehydrogenase (acetyl-transferring) activity"/>
    <property type="evidence" value="ECO:0007669"/>
    <property type="project" value="UniProtKB-EC"/>
</dbReference>
<dbReference type="SUPFAM" id="SSF52518">
    <property type="entry name" value="Thiamin diphosphate-binding fold (THDP-binding)"/>
    <property type="match status" value="2"/>
</dbReference>
<dbReference type="GO" id="GO:0000287">
    <property type="term" value="F:magnesium ion binding"/>
    <property type="evidence" value="ECO:0007669"/>
    <property type="project" value="UniProtKB-ARBA"/>
</dbReference>
<dbReference type="Pfam" id="PF22613">
    <property type="entry name" value="Transketolase_C_1"/>
    <property type="match status" value="1"/>
</dbReference>
<evidence type="ECO:0000256" key="4">
    <source>
        <dbReference type="ARBA" id="ARBA00017172"/>
    </source>
</evidence>
<dbReference type="FunFam" id="3.40.50.970:FF:000011">
    <property type="entry name" value="Pyruvate dehydrogenase E1 component"/>
    <property type="match status" value="1"/>
</dbReference>
<feature type="binding site" evidence="10">
    <location>
        <position position="241"/>
    </location>
    <ligand>
        <name>Mg(2+)</name>
        <dbReference type="ChEBI" id="CHEBI:18420"/>
    </ligand>
</feature>
<dbReference type="InterPro" id="IPR051157">
    <property type="entry name" value="PDH/Transketolase"/>
</dbReference>
<evidence type="ECO:0000313" key="14">
    <source>
        <dbReference type="EMBL" id="GGW78324.1"/>
    </source>
</evidence>
<feature type="domain" description="Transketolase-like C-terminal" evidence="13">
    <location>
        <begin position="724"/>
        <end position="860"/>
    </location>
</feature>
<dbReference type="Proteomes" id="UP000608345">
    <property type="component" value="Unassembled WGS sequence"/>
</dbReference>
<comment type="cofactor">
    <cofactor evidence="1 9">
        <name>thiamine diphosphate</name>
        <dbReference type="ChEBI" id="CHEBI:58937"/>
    </cofactor>
</comment>
<dbReference type="InterPro" id="IPR005474">
    <property type="entry name" value="Transketolase_N"/>
</dbReference>
<evidence type="ECO:0000256" key="5">
    <source>
        <dbReference type="ARBA" id="ARBA00023002"/>
    </source>
</evidence>
<dbReference type="EMBL" id="BMYS01000002">
    <property type="protein sequence ID" value="GGW78324.1"/>
    <property type="molecule type" value="Genomic_DNA"/>
</dbReference>
<comment type="cofactor">
    <cofactor evidence="10">
        <name>Mg(2+)</name>
        <dbReference type="ChEBI" id="CHEBI:18420"/>
    </cofactor>
</comment>
<organism evidence="14 15">
    <name type="scientific">Advenella faeciporci</name>
    <dbReference type="NCBI Taxonomy" id="797535"/>
    <lineage>
        <taxon>Bacteria</taxon>
        <taxon>Pseudomonadati</taxon>
        <taxon>Pseudomonadota</taxon>
        <taxon>Betaproteobacteria</taxon>
        <taxon>Burkholderiales</taxon>
        <taxon>Alcaligenaceae</taxon>
    </lineage>
</organism>
<dbReference type="Gene3D" id="3.40.50.970">
    <property type="match status" value="2"/>
</dbReference>
<keyword evidence="5 9" id="KW-0560">Oxidoreductase</keyword>
<dbReference type="Pfam" id="PF00456">
    <property type="entry name" value="Transketolase_N"/>
    <property type="match status" value="1"/>
</dbReference>
<keyword evidence="10" id="KW-0479">Metal-binding</keyword>